<evidence type="ECO:0000256" key="4">
    <source>
        <dbReference type="ARBA" id="ARBA00022603"/>
    </source>
</evidence>
<protein>
    <submittedName>
        <fullName evidence="10">Class I SAM-dependent rRNA methyltransferase</fullName>
    </submittedName>
</protein>
<dbReference type="InterPro" id="IPR041532">
    <property type="entry name" value="RlmI-like_PUA"/>
</dbReference>
<dbReference type="GO" id="GO:0006364">
    <property type="term" value="P:rRNA processing"/>
    <property type="evidence" value="ECO:0007669"/>
    <property type="project" value="UniProtKB-KW"/>
</dbReference>
<dbReference type="AlphaFoldDB" id="A0A7C5DUN0"/>
<evidence type="ECO:0000256" key="6">
    <source>
        <dbReference type="ARBA" id="ARBA00022691"/>
    </source>
</evidence>
<dbReference type="PANTHER" id="PTHR42873:SF1">
    <property type="entry name" value="S-ADENOSYLMETHIONINE-DEPENDENT METHYLTRANSFERASE DOMAIN-CONTAINING PROTEIN"/>
    <property type="match status" value="1"/>
</dbReference>
<dbReference type="SUPFAM" id="SSF53335">
    <property type="entry name" value="S-adenosyl-L-methionine-dependent methyltransferases"/>
    <property type="match status" value="1"/>
</dbReference>
<dbReference type="CDD" id="cd11572">
    <property type="entry name" value="RlmI_M_like"/>
    <property type="match status" value="1"/>
</dbReference>
<dbReference type="Pfam" id="PF17785">
    <property type="entry name" value="PUA_3"/>
    <property type="match status" value="1"/>
</dbReference>
<evidence type="ECO:0000256" key="8">
    <source>
        <dbReference type="ARBA" id="ARBA00038091"/>
    </source>
</evidence>
<dbReference type="InterPro" id="IPR015947">
    <property type="entry name" value="PUA-like_sf"/>
</dbReference>
<evidence type="ECO:0000256" key="7">
    <source>
        <dbReference type="ARBA" id="ARBA00022884"/>
    </source>
</evidence>
<feature type="domain" description="PUA" evidence="9">
    <location>
        <begin position="4"/>
        <end position="87"/>
    </location>
</feature>
<evidence type="ECO:0000256" key="5">
    <source>
        <dbReference type="ARBA" id="ARBA00022679"/>
    </source>
</evidence>
<keyword evidence="6" id="KW-0949">S-adenosyl-L-methionine</keyword>
<dbReference type="Proteomes" id="UP000886129">
    <property type="component" value="Unassembled WGS sequence"/>
</dbReference>
<dbReference type="GO" id="GO:0008168">
    <property type="term" value="F:methyltransferase activity"/>
    <property type="evidence" value="ECO:0007669"/>
    <property type="project" value="UniProtKB-KW"/>
</dbReference>
<keyword evidence="2" id="KW-0963">Cytoplasm</keyword>
<keyword evidence="7" id="KW-0694">RNA-binding</keyword>
<name>A0A7C5DUN0_9BACT</name>
<evidence type="ECO:0000313" key="10">
    <source>
        <dbReference type="EMBL" id="HHF08277.1"/>
    </source>
</evidence>
<evidence type="ECO:0000256" key="3">
    <source>
        <dbReference type="ARBA" id="ARBA00022552"/>
    </source>
</evidence>
<dbReference type="Gene3D" id="2.30.130.10">
    <property type="entry name" value="PUA domain"/>
    <property type="match status" value="1"/>
</dbReference>
<dbReference type="Pfam" id="PF10672">
    <property type="entry name" value="Methyltrans_SAM"/>
    <property type="match status" value="1"/>
</dbReference>
<dbReference type="Gene3D" id="3.40.50.150">
    <property type="entry name" value="Vaccinia Virus protein VP39"/>
    <property type="match status" value="1"/>
</dbReference>
<dbReference type="InterPro" id="IPR002478">
    <property type="entry name" value="PUA"/>
</dbReference>
<dbReference type="Gene3D" id="3.30.750.80">
    <property type="entry name" value="RNA methyltransferase domain (HRMD) like"/>
    <property type="match status" value="1"/>
</dbReference>
<keyword evidence="4 10" id="KW-0489">Methyltransferase</keyword>
<evidence type="ECO:0000259" key="9">
    <source>
        <dbReference type="SMART" id="SM00359"/>
    </source>
</evidence>
<dbReference type="CDD" id="cd02440">
    <property type="entry name" value="AdoMet_MTases"/>
    <property type="match status" value="1"/>
</dbReference>
<dbReference type="GO" id="GO:0005737">
    <property type="term" value="C:cytoplasm"/>
    <property type="evidence" value="ECO:0007669"/>
    <property type="project" value="UniProtKB-SubCell"/>
</dbReference>
<organism evidence="10">
    <name type="scientific">Kosmotoga arenicorallina</name>
    <dbReference type="NCBI Taxonomy" id="688066"/>
    <lineage>
        <taxon>Bacteria</taxon>
        <taxon>Thermotogati</taxon>
        <taxon>Thermotogota</taxon>
        <taxon>Thermotogae</taxon>
        <taxon>Kosmotogales</taxon>
        <taxon>Kosmotogaceae</taxon>
        <taxon>Kosmotoga</taxon>
    </lineage>
</organism>
<dbReference type="CDD" id="cd21153">
    <property type="entry name" value="PUA_RlmI"/>
    <property type="match status" value="1"/>
</dbReference>
<dbReference type="InterPro" id="IPR029063">
    <property type="entry name" value="SAM-dependent_MTases_sf"/>
</dbReference>
<dbReference type="SUPFAM" id="SSF88697">
    <property type="entry name" value="PUA domain-like"/>
    <property type="match status" value="1"/>
</dbReference>
<gene>
    <name evidence="10" type="ORF">ENL26_00695</name>
</gene>
<reference evidence="10" key="1">
    <citation type="journal article" date="2020" name="mSystems">
        <title>Genome- and Community-Level Interaction Insights into Carbon Utilization and Element Cycling Functions of Hydrothermarchaeota in Hydrothermal Sediment.</title>
        <authorList>
            <person name="Zhou Z."/>
            <person name="Liu Y."/>
            <person name="Xu W."/>
            <person name="Pan J."/>
            <person name="Luo Z.H."/>
            <person name="Li M."/>
        </authorList>
    </citation>
    <scope>NUCLEOTIDE SEQUENCE [LARGE SCALE GENOMIC DNA]</scope>
    <source>
        <strain evidence="10">HyVt-80</strain>
    </source>
</reference>
<evidence type="ECO:0000256" key="1">
    <source>
        <dbReference type="ARBA" id="ARBA00004496"/>
    </source>
</evidence>
<dbReference type="InterPro" id="IPR036974">
    <property type="entry name" value="PUA_sf"/>
</dbReference>
<dbReference type="GO" id="GO:0032259">
    <property type="term" value="P:methylation"/>
    <property type="evidence" value="ECO:0007669"/>
    <property type="project" value="UniProtKB-KW"/>
</dbReference>
<sequence length="391" mass="44405">MSLPRAILKARIKRRIFNGHPWIYDNEIEISPECENGSLVDLFTNSGQFVGRGYYNAHSTIRIRLLTRKYENIDEGFFARKIQRAFMLRNRYAETSAYRLIFGESDGLPGLIVDRYSNYFVIQISTLGMSKFREDIVSTLVKLFNPKGIYEKSEGTFLKLEGINPINEWLYGSGPMLIPFKMNEISFLSDLKGQKTGFFLDQRYNAKLLSKFASEKKVLDVFSYTGNFALHLLKAGADQATLLDQSERALEVAKEIAKINGVSDKIYTVQGNAFDFLRSLNLGDYDLIVVDPPALVKNSKSTEKAIAAYKELNLRALKALKEGILATSSCTQAIREDLWLNTIHRAFNDCKKVGLQLFSGSQPFDHPVSLAIFETNYLKFRAFSVRKITDI</sequence>
<dbReference type="GO" id="GO:0003723">
    <property type="term" value="F:RNA binding"/>
    <property type="evidence" value="ECO:0007669"/>
    <property type="project" value="UniProtKB-KW"/>
</dbReference>
<evidence type="ECO:0000256" key="2">
    <source>
        <dbReference type="ARBA" id="ARBA00022490"/>
    </source>
</evidence>
<dbReference type="PROSITE" id="PS50890">
    <property type="entry name" value="PUA"/>
    <property type="match status" value="1"/>
</dbReference>
<dbReference type="InterPro" id="IPR019614">
    <property type="entry name" value="SAM-dep_methyl-trfase"/>
</dbReference>
<comment type="subcellular location">
    <subcellularLocation>
        <location evidence="1">Cytoplasm</location>
    </subcellularLocation>
</comment>
<dbReference type="PANTHER" id="PTHR42873">
    <property type="entry name" value="RIBOSOMAL RNA LARGE SUBUNIT METHYLTRANSFERASE"/>
    <property type="match status" value="1"/>
</dbReference>
<comment type="caution">
    <text evidence="10">The sequence shown here is derived from an EMBL/GenBank/DDBJ whole genome shotgun (WGS) entry which is preliminary data.</text>
</comment>
<keyword evidence="5" id="KW-0808">Transferase</keyword>
<comment type="similarity">
    <text evidence="8">Belongs to the methyltransferase superfamily. RlmI family.</text>
</comment>
<proteinExistence type="inferred from homology"/>
<dbReference type="EMBL" id="DRTH01000037">
    <property type="protein sequence ID" value="HHF08277.1"/>
    <property type="molecule type" value="Genomic_DNA"/>
</dbReference>
<keyword evidence="3" id="KW-0698">rRNA processing</keyword>
<accession>A0A7C5DUN0</accession>
<dbReference type="SMART" id="SM00359">
    <property type="entry name" value="PUA"/>
    <property type="match status" value="1"/>
</dbReference>